<feature type="region of interest" description="Disordered" evidence="1">
    <location>
        <begin position="1"/>
        <end position="22"/>
    </location>
</feature>
<name>A0A1M5LUQ1_9FLAO</name>
<dbReference type="Gene3D" id="3.30.1150.10">
    <property type="match status" value="1"/>
</dbReference>
<protein>
    <submittedName>
        <fullName evidence="4">Protein TonB</fullName>
    </submittedName>
</protein>
<evidence type="ECO:0000256" key="2">
    <source>
        <dbReference type="SAM" id="Phobius"/>
    </source>
</evidence>
<dbReference type="AlphaFoldDB" id="A0A1M5LUQ1"/>
<feature type="compositionally biased region" description="Polar residues" evidence="1">
    <location>
        <begin position="1"/>
        <end position="13"/>
    </location>
</feature>
<proteinExistence type="predicted"/>
<keyword evidence="5" id="KW-1185">Reference proteome</keyword>
<dbReference type="EMBL" id="FQWS01000001">
    <property type="protein sequence ID" value="SHG68726.1"/>
    <property type="molecule type" value="Genomic_DNA"/>
</dbReference>
<keyword evidence="2" id="KW-1133">Transmembrane helix</keyword>
<reference evidence="5" key="1">
    <citation type="submission" date="2016-11" db="EMBL/GenBank/DDBJ databases">
        <authorList>
            <person name="Varghese N."/>
            <person name="Submissions S."/>
        </authorList>
    </citation>
    <scope>NUCLEOTIDE SEQUENCE [LARGE SCALE GENOMIC DNA]</scope>
    <source>
        <strain evidence="5">DSM 25330</strain>
    </source>
</reference>
<evidence type="ECO:0000256" key="1">
    <source>
        <dbReference type="SAM" id="MobiDB-lite"/>
    </source>
</evidence>
<keyword evidence="2" id="KW-0812">Transmembrane</keyword>
<evidence type="ECO:0000313" key="5">
    <source>
        <dbReference type="Proteomes" id="UP000184522"/>
    </source>
</evidence>
<dbReference type="Proteomes" id="UP000184522">
    <property type="component" value="Unassembled WGS sequence"/>
</dbReference>
<feature type="transmembrane region" description="Helical" evidence="2">
    <location>
        <begin position="34"/>
        <end position="51"/>
    </location>
</feature>
<evidence type="ECO:0000313" key="4">
    <source>
        <dbReference type="EMBL" id="SHG68726.1"/>
    </source>
</evidence>
<accession>A0A1M5LUQ1</accession>
<dbReference type="STRING" id="1089305.SAMN05444148_0721"/>
<dbReference type="RefSeq" id="WP_073083171.1">
    <property type="nucleotide sequence ID" value="NZ_FQWS01000001.1"/>
</dbReference>
<sequence length="263" mass="29839">MKKQSQNNNTAGQSGIEVRKSQKHEVNLQKNSTLYFQIGLILCLLGTFALFEMQFESKAIEVVYETPTEDILEIAMTDVVVEKTEVQEEKSQVLKKKLIDVYKPIENITDEPNPTTLITEPDPVKTNKPVVKVEDVPDVIDIPENIPVNRVQFVPIFPGCEKYELNSERRKCLNDKLGRLVKKKFDTDIAIEHGLSGVQRINVEFKVDKTGNITDIRARSPHPKLDEEALRIANKIPKMEPGKMGTTPVNVIYNLPITFKVQD</sequence>
<evidence type="ECO:0000259" key="3">
    <source>
        <dbReference type="Pfam" id="PF03544"/>
    </source>
</evidence>
<keyword evidence="2" id="KW-0472">Membrane</keyword>
<organism evidence="4 5">
    <name type="scientific">Winogradskyella jejuensis</name>
    <dbReference type="NCBI Taxonomy" id="1089305"/>
    <lineage>
        <taxon>Bacteria</taxon>
        <taxon>Pseudomonadati</taxon>
        <taxon>Bacteroidota</taxon>
        <taxon>Flavobacteriia</taxon>
        <taxon>Flavobacteriales</taxon>
        <taxon>Flavobacteriaceae</taxon>
        <taxon>Winogradskyella</taxon>
    </lineage>
</organism>
<dbReference type="InterPro" id="IPR037682">
    <property type="entry name" value="TonB_C"/>
</dbReference>
<gene>
    <name evidence="4" type="ORF">SAMN05444148_0721</name>
</gene>
<dbReference type="GO" id="GO:0055085">
    <property type="term" value="P:transmembrane transport"/>
    <property type="evidence" value="ECO:0007669"/>
    <property type="project" value="InterPro"/>
</dbReference>
<dbReference type="Pfam" id="PF03544">
    <property type="entry name" value="TonB_C"/>
    <property type="match status" value="1"/>
</dbReference>
<dbReference type="OrthoDB" id="1522859at2"/>
<dbReference type="SUPFAM" id="SSF74653">
    <property type="entry name" value="TolA/TonB C-terminal domain"/>
    <property type="match status" value="1"/>
</dbReference>
<feature type="domain" description="TonB C-terminal" evidence="3">
    <location>
        <begin position="190"/>
        <end position="260"/>
    </location>
</feature>